<dbReference type="Proteomes" id="UP000785679">
    <property type="component" value="Unassembled WGS sequence"/>
</dbReference>
<comment type="caution">
    <text evidence="1">The sequence shown here is derived from an EMBL/GenBank/DDBJ whole genome shotgun (WGS) entry which is preliminary data.</text>
</comment>
<name>A0A8J8SYG3_HALGN</name>
<keyword evidence="2" id="KW-1185">Reference proteome</keyword>
<gene>
    <name evidence="1" type="ORF">FGO68_gene15509</name>
</gene>
<accession>A0A8J8SYG3</accession>
<evidence type="ECO:0000313" key="2">
    <source>
        <dbReference type="Proteomes" id="UP000785679"/>
    </source>
</evidence>
<sequence length="103" mass="12807">MHLLLYQCMQQPKEIFLKLKKYQCRIKWYIDIQSRLKIIQKYSDKHGYNMEMSIRQESERNQLQFKKFYILLIGQLVFKLMNQDCLKKVKQIQIIRCCQFYEC</sequence>
<dbReference type="AlphaFoldDB" id="A0A8J8SYG3"/>
<dbReference type="EMBL" id="RRYP01016543">
    <property type="protein sequence ID" value="TNV74946.1"/>
    <property type="molecule type" value="Genomic_DNA"/>
</dbReference>
<organism evidence="1 2">
    <name type="scientific">Halteria grandinella</name>
    <dbReference type="NCBI Taxonomy" id="5974"/>
    <lineage>
        <taxon>Eukaryota</taxon>
        <taxon>Sar</taxon>
        <taxon>Alveolata</taxon>
        <taxon>Ciliophora</taxon>
        <taxon>Intramacronucleata</taxon>
        <taxon>Spirotrichea</taxon>
        <taxon>Stichotrichia</taxon>
        <taxon>Sporadotrichida</taxon>
        <taxon>Halteriidae</taxon>
        <taxon>Halteria</taxon>
    </lineage>
</organism>
<proteinExistence type="predicted"/>
<evidence type="ECO:0000313" key="1">
    <source>
        <dbReference type="EMBL" id="TNV74946.1"/>
    </source>
</evidence>
<protein>
    <submittedName>
        <fullName evidence="1">Uncharacterized protein</fullName>
    </submittedName>
</protein>
<reference evidence="1" key="1">
    <citation type="submission" date="2019-06" db="EMBL/GenBank/DDBJ databases">
        <authorList>
            <person name="Zheng W."/>
        </authorList>
    </citation>
    <scope>NUCLEOTIDE SEQUENCE</scope>
    <source>
        <strain evidence="1">QDHG01</strain>
    </source>
</reference>